<evidence type="ECO:0000256" key="3">
    <source>
        <dbReference type="ARBA" id="ARBA00022771"/>
    </source>
</evidence>
<keyword evidence="4" id="KW-0862">Zinc</keyword>
<dbReference type="InterPro" id="IPR032308">
    <property type="entry name" value="TDBD"/>
</dbReference>
<dbReference type="CDD" id="cd15567">
    <property type="entry name" value="PHD4_NSD"/>
    <property type="match status" value="1"/>
</dbReference>
<evidence type="ECO:0000256" key="5">
    <source>
        <dbReference type="ARBA" id="ARBA00023242"/>
    </source>
</evidence>
<comment type="caution">
    <text evidence="9">The sequence shown here is derived from an EMBL/GenBank/DDBJ whole genome shotgun (WGS) entry which is preliminary data.</text>
</comment>
<keyword evidence="3 6" id="KW-0863">Zinc-finger</keyword>
<protein>
    <recommendedName>
        <fullName evidence="8">PHD-type domain-containing protein</fullName>
    </recommendedName>
</protein>
<dbReference type="InterPro" id="IPR011011">
    <property type="entry name" value="Znf_FYVE_PHD"/>
</dbReference>
<evidence type="ECO:0000256" key="1">
    <source>
        <dbReference type="ARBA" id="ARBA00004123"/>
    </source>
</evidence>
<dbReference type="InterPro" id="IPR042163">
    <property type="entry name" value="PHF12"/>
</dbReference>
<dbReference type="InterPro" id="IPR019787">
    <property type="entry name" value="Znf_PHD-finger"/>
</dbReference>
<dbReference type="InterPro" id="IPR001965">
    <property type="entry name" value="Znf_PHD"/>
</dbReference>
<dbReference type="Gene3D" id="3.30.40.10">
    <property type="entry name" value="Zinc/RING finger domain, C3HC4 (zinc finger)"/>
    <property type="match status" value="1"/>
</dbReference>
<name>A0ABQ9M355_HEVBR</name>
<dbReference type="PANTHER" id="PTHR46309:SF5">
    <property type="entry name" value="GNAT FAMILY ACETYLTRANSFERASE"/>
    <property type="match status" value="1"/>
</dbReference>
<dbReference type="SMART" id="SM00249">
    <property type="entry name" value="PHD"/>
    <property type="match status" value="2"/>
</dbReference>
<reference evidence="9" key="1">
    <citation type="journal article" date="2023" name="Plant Biotechnol. J.">
        <title>Chromosome-level wild Hevea brasiliensis genome provides new tools for genomic-assisted breeding and valuable loci to elevate rubber yield.</title>
        <authorList>
            <person name="Cheng H."/>
            <person name="Song X."/>
            <person name="Hu Y."/>
            <person name="Wu T."/>
            <person name="Yang Q."/>
            <person name="An Z."/>
            <person name="Feng S."/>
            <person name="Deng Z."/>
            <person name="Wu W."/>
            <person name="Zeng X."/>
            <person name="Tu M."/>
            <person name="Wang X."/>
            <person name="Huang H."/>
        </authorList>
    </citation>
    <scope>NUCLEOTIDE SEQUENCE</scope>
    <source>
        <strain evidence="9">MT/VB/25A 57/8</strain>
    </source>
</reference>
<evidence type="ECO:0000313" key="10">
    <source>
        <dbReference type="Proteomes" id="UP001174677"/>
    </source>
</evidence>
<gene>
    <name evidence="9" type="ORF">P3X46_016484</name>
</gene>
<dbReference type="EMBL" id="JARPOI010000009">
    <property type="protein sequence ID" value="KAJ9173334.1"/>
    <property type="molecule type" value="Genomic_DNA"/>
</dbReference>
<dbReference type="InterPro" id="IPR056511">
    <property type="entry name" value="IDM1_C"/>
</dbReference>
<keyword evidence="2" id="KW-0479">Metal-binding</keyword>
<proteinExistence type="predicted"/>
<dbReference type="PROSITE" id="PS50016">
    <property type="entry name" value="ZF_PHD_2"/>
    <property type="match status" value="1"/>
</dbReference>
<evidence type="ECO:0000259" key="8">
    <source>
        <dbReference type="PROSITE" id="PS50016"/>
    </source>
</evidence>
<dbReference type="Proteomes" id="UP001174677">
    <property type="component" value="Chromosome 9"/>
</dbReference>
<feature type="domain" description="PHD-type" evidence="8">
    <location>
        <begin position="232"/>
        <end position="277"/>
    </location>
</feature>
<evidence type="ECO:0000256" key="6">
    <source>
        <dbReference type="PROSITE-ProRule" id="PRU00146"/>
    </source>
</evidence>
<keyword evidence="5" id="KW-0539">Nucleus</keyword>
<comment type="subcellular location">
    <subcellularLocation>
        <location evidence="1">Nucleus</location>
    </subcellularLocation>
</comment>
<evidence type="ECO:0000313" key="9">
    <source>
        <dbReference type="EMBL" id="KAJ9173334.1"/>
    </source>
</evidence>
<organism evidence="9 10">
    <name type="scientific">Hevea brasiliensis</name>
    <name type="common">Para rubber tree</name>
    <name type="synonym">Siphonia brasiliensis</name>
    <dbReference type="NCBI Taxonomy" id="3981"/>
    <lineage>
        <taxon>Eukaryota</taxon>
        <taxon>Viridiplantae</taxon>
        <taxon>Streptophyta</taxon>
        <taxon>Embryophyta</taxon>
        <taxon>Tracheophyta</taxon>
        <taxon>Spermatophyta</taxon>
        <taxon>Magnoliopsida</taxon>
        <taxon>eudicotyledons</taxon>
        <taxon>Gunneridae</taxon>
        <taxon>Pentapetalae</taxon>
        <taxon>rosids</taxon>
        <taxon>fabids</taxon>
        <taxon>Malpighiales</taxon>
        <taxon>Euphorbiaceae</taxon>
        <taxon>Crotonoideae</taxon>
        <taxon>Micrandreae</taxon>
        <taxon>Hevea</taxon>
    </lineage>
</organism>
<sequence>MQVLETKPANYRRMAYGLRKRKQKDVVIVSSGSEGEYESDPDYTRTKPRRNKNSCRSIQDMDTQKTKILFPGVDGISTGRKRRGLTQRKRADNGKKEKTTKRRKLGSRSVRGPSAFSIQKRAAEKTVLSWLMNQGEVTENDRIQYVKKKVLREGIARRDGVWCRCCNKLMTVWEFEIHAGSNLKVPYENINVIRTCKSLLNHLIHQWNKMEESDSCEFNRVGPIPGATDGNDDACQICVDGGDLICCEKCPSTFHPSCMKMESIPQGDWLCPYCACIFCDGGKGDMLTCYQCEKKYHWECFLQRQALDLNIAWLTLFCGSHCKEIHGKLHSLLGVKHNLKGGFSWTLLRRLDPFEIDDEHTRMECNSKIALAFEVLNECFTTNTDRHTGINILQSVVYNRGSNLSRLNFKGFYTLVLEKNDAIVSAATMRMHRNDLAEMPFIGTQEHYRAVFSCIEVKHLVIPSLPELANMWQEKYGFRPIDDVVKQKLITYNTVMFPCTVRLQKTFLDTSASSSRTMDIDANDENCIKLALLDLNLDPPEPADDELAKPVTWNE</sequence>
<dbReference type="InterPro" id="IPR013083">
    <property type="entry name" value="Znf_RING/FYVE/PHD"/>
</dbReference>
<dbReference type="Pfam" id="PF23209">
    <property type="entry name" value="IDM1_C"/>
    <property type="match status" value="1"/>
</dbReference>
<feature type="region of interest" description="Disordered" evidence="7">
    <location>
        <begin position="31"/>
        <end position="112"/>
    </location>
</feature>
<dbReference type="SUPFAM" id="SSF57903">
    <property type="entry name" value="FYVE/PHD zinc finger"/>
    <property type="match status" value="1"/>
</dbReference>
<evidence type="ECO:0000256" key="7">
    <source>
        <dbReference type="SAM" id="MobiDB-lite"/>
    </source>
</evidence>
<evidence type="ECO:0000256" key="4">
    <source>
        <dbReference type="ARBA" id="ARBA00022833"/>
    </source>
</evidence>
<feature type="compositionally biased region" description="Basic residues" evidence="7">
    <location>
        <begin position="79"/>
        <end position="88"/>
    </location>
</feature>
<dbReference type="Pfam" id="PF00628">
    <property type="entry name" value="PHD"/>
    <property type="match status" value="1"/>
</dbReference>
<dbReference type="PANTHER" id="PTHR46309">
    <property type="entry name" value="PHD FINGER PROTEIN 12"/>
    <property type="match status" value="1"/>
</dbReference>
<dbReference type="Pfam" id="PF16135">
    <property type="entry name" value="TDBD"/>
    <property type="match status" value="1"/>
</dbReference>
<accession>A0ABQ9M355</accession>
<keyword evidence="10" id="KW-1185">Reference proteome</keyword>
<evidence type="ECO:0000256" key="2">
    <source>
        <dbReference type="ARBA" id="ARBA00022723"/>
    </source>
</evidence>